<keyword evidence="3" id="KW-0963">Cytoplasm</keyword>
<evidence type="ECO:0000256" key="9">
    <source>
        <dbReference type="ARBA" id="ARBA00046435"/>
    </source>
</evidence>
<evidence type="ECO:0000313" key="12">
    <source>
        <dbReference type="EMBL" id="KAJ4462444.1"/>
    </source>
</evidence>
<evidence type="ECO:0000313" key="13">
    <source>
        <dbReference type="Proteomes" id="UP001141327"/>
    </source>
</evidence>
<evidence type="ECO:0000256" key="7">
    <source>
        <dbReference type="ARBA" id="ARBA00023212"/>
    </source>
</evidence>
<dbReference type="PANTHER" id="PTHR14517">
    <property type="entry name" value="RIB43A-RELATED"/>
    <property type="match status" value="1"/>
</dbReference>
<evidence type="ECO:0000256" key="4">
    <source>
        <dbReference type="ARBA" id="ARBA00022846"/>
    </source>
</evidence>
<accession>A0ABQ8UTJ2</accession>
<dbReference type="Proteomes" id="UP001141327">
    <property type="component" value="Unassembled WGS sequence"/>
</dbReference>
<protein>
    <submittedName>
        <fullName evidence="12">Protofilament ribbon protein</fullName>
    </submittedName>
</protein>
<gene>
    <name evidence="12" type="ORF">PAPYR_1083</name>
</gene>
<comment type="similarity">
    <text evidence="2">Belongs to the RIB43A family.</text>
</comment>
<evidence type="ECO:0000256" key="6">
    <source>
        <dbReference type="ARBA" id="ARBA00023069"/>
    </source>
</evidence>
<evidence type="ECO:0000256" key="2">
    <source>
        <dbReference type="ARBA" id="ARBA00006875"/>
    </source>
</evidence>
<keyword evidence="5 10" id="KW-0175">Coiled coil</keyword>
<evidence type="ECO:0000256" key="1">
    <source>
        <dbReference type="ARBA" id="ARBA00004611"/>
    </source>
</evidence>
<dbReference type="InterPro" id="IPR008805">
    <property type="entry name" value="RIB43A"/>
</dbReference>
<keyword evidence="4" id="KW-0282">Flagellum</keyword>
<comment type="caution">
    <text evidence="12">The sequence shown here is derived from an EMBL/GenBank/DDBJ whole genome shotgun (WGS) entry which is preliminary data.</text>
</comment>
<evidence type="ECO:0000256" key="8">
    <source>
        <dbReference type="ARBA" id="ARBA00023273"/>
    </source>
</evidence>
<evidence type="ECO:0000256" key="10">
    <source>
        <dbReference type="SAM" id="Coils"/>
    </source>
</evidence>
<dbReference type="Pfam" id="PF05914">
    <property type="entry name" value="RIB43A"/>
    <property type="match status" value="2"/>
</dbReference>
<keyword evidence="13" id="KW-1185">Reference proteome</keyword>
<feature type="coiled-coil region" evidence="10">
    <location>
        <begin position="333"/>
        <end position="397"/>
    </location>
</feature>
<proteinExistence type="inferred from homology"/>
<feature type="region of interest" description="Disordered" evidence="11">
    <location>
        <begin position="122"/>
        <end position="159"/>
    </location>
</feature>
<evidence type="ECO:0000256" key="3">
    <source>
        <dbReference type="ARBA" id="ARBA00022490"/>
    </source>
</evidence>
<sequence>MFPASDAAAKEAAVVERRRRMEEERKKRIFDAKNRTIGVDKTALEAQVAERKEREELEKQRDRAFDMQALAAEQHLIQMEADIQRERAEVARQVENYRAQFQQTTMRKEFDLNNPDALKLDVPARIGDDDPRLGPSSLQRFDGEDLSVTDRKKQQQQQQRDFIIQQAQEKLKRQQFDEETERLRQLREREVALRLRELELEAERARRVTAVQTKQFNLAQAEEARAAESRRRHEETLDSIEETRHWMEGSFLNEDMNRQVAATNPRRVVPYAYKGLFPEQHQAILEMQRKQQEELRVLSPPFVVPVPAASRRRFSAGLILTGPSFPSFGPSTVQQAREREATAEREYARQQAAISRTLTLQEREAERLRRDAAQRLAEEHRQQALQAKEKLEATNALYAGRVDESFFSQFGTSSR</sequence>
<comment type="subunit">
    <text evidence="9">Microtubule inner protein component of sperm flagellar doublet microtubules.</text>
</comment>
<reference evidence="12" key="1">
    <citation type="journal article" date="2022" name="bioRxiv">
        <title>Genomics of Preaxostyla Flagellates Illuminates Evolutionary Transitions and the Path Towards Mitochondrial Loss.</title>
        <authorList>
            <person name="Novak L.V.F."/>
            <person name="Treitli S.C."/>
            <person name="Pyrih J."/>
            <person name="Halakuc P."/>
            <person name="Pipaliya S.V."/>
            <person name="Vacek V."/>
            <person name="Brzon O."/>
            <person name="Soukal P."/>
            <person name="Eme L."/>
            <person name="Dacks J.B."/>
            <person name="Karnkowska A."/>
            <person name="Elias M."/>
            <person name="Hampl V."/>
        </authorList>
    </citation>
    <scope>NUCLEOTIDE SEQUENCE</scope>
    <source>
        <strain evidence="12">RCP-MX</strain>
    </source>
</reference>
<organism evidence="12 13">
    <name type="scientific">Paratrimastix pyriformis</name>
    <dbReference type="NCBI Taxonomy" id="342808"/>
    <lineage>
        <taxon>Eukaryota</taxon>
        <taxon>Metamonada</taxon>
        <taxon>Preaxostyla</taxon>
        <taxon>Paratrimastigidae</taxon>
        <taxon>Paratrimastix</taxon>
    </lineage>
</organism>
<feature type="coiled-coil region" evidence="10">
    <location>
        <begin position="69"/>
        <end position="100"/>
    </location>
</feature>
<keyword evidence="8" id="KW-0966">Cell projection</keyword>
<name>A0ABQ8UTJ2_9EUKA</name>
<comment type="subcellular location">
    <subcellularLocation>
        <location evidence="1">Cytoplasm</location>
        <location evidence="1">Cytoskeleton</location>
        <location evidence="1">Flagellum axoneme</location>
    </subcellularLocation>
</comment>
<dbReference type="EMBL" id="JAPMOS010000003">
    <property type="protein sequence ID" value="KAJ4462444.1"/>
    <property type="molecule type" value="Genomic_DNA"/>
</dbReference>
<evidence type="ECO:0000256" key="5">
    <source>
        <dbReference type="ARBA" id="ARBA00023054"/>
    </source>
</evidence>
<feature type="coiled-coil region" evidence="10">
    <location>
        <begin position="169"/>
        <end position="215"/>
    </location>
</feature>
<evidence type="ECO:0000256" key="11">
    <source>
        <dbReference type="SAM" id="MobiDB-lite"/>
    </source>
</evidence>
<dbReference type="PANTHER" id="PTHR14517:SF6">
    <property type="entry name" value="RE41410P"/>
    <property type="match status" value="1"/>
</dbReference>
<keyword evidence="6" id="KW-0969">Cilium</keyword>
<keyword evidence="7" id="KW-0206">Cytoskeleton</keyword>